<reference evidence="3" key="2">
    <citation type="submission" date="2022-01" db="EMBL/GenBank/DDBJ databases">
        <authorList>
            <person name="Zivanovic Y."/>
            <person name="Moreira D."/>
            <person name="Lopez-Garcia P."/>
        </authorList>
    </citation>
    <scope>NUCLEOTIDE SEQUENCE</scope>
    <source>
        <strain evidence="3">G9</strain>
    </source>
</reference>
<evidence type="ECO:0000313" key="3">
    <source>
        <dbReference type="EMBL" id="MDG2990830.1"/>
    </source>
</evidence>
<gene>
    <name evidence="3" type="ORF">L3556_07785</name>
</gene>
<dbReference type="PROSITE" id="PS50894">
    <property type="entry name" value="HPT"/>
    <property type="match status" value="1"/>
</dbReference>
<dbReference type="CDD" id="cd00088">
    <property type="entry name" value="HPT"/>
    <property type="match status" value="1"/>
</dbReference>
<dbReference type="InterPro" id="IPR036641">
    <property type="entry name" value="HPT_dom_sf"/>
</dbReference>
<comment type="caution">
    <text evidence="3">The sequence shown here is derived from an EMBL/GenBank/DDBJ whole genome shotgun (WGS) entry which is preliminary data.</text>
</comment>
<keyword evidence="1" id="KW-0597">Phosphoprotein</keyword>
<dbReference type="Proteomes" id="UP001154265">
    <property type="component" value="Unassembled WGS sequence"/>
</dbReference>
<feature type="domain" description="HPt" evidence="2">
    <location>
        <begin position="19"/>
        <end position="116"/>
    </location>
</feature>
<reference evidence="3" key="1">
    <citation type="journal article" date="2022" name="Genome Biol. Evol.">
        <title>A New Gene Family Diagnostic for Intracellular Biomineralization of Amorphous Ca Carbonates by Cyanobacteria.</title>
        <authorList>
            <person name="Benzerara K."/>
            <person name="Duprat E."/>
            <person name="Bitard-Feildel T."/>
            <person name="Caumes G."/>
            <person name="Cassier-Chauvat C."/>
            <person name="Chauvat F."/>
            <person name="Dezi M."/>
            <person name="Diop S.I."/>
            <person name="Gaschignard G."/>
            <person name="Gorgen S."/>
            <person name="Gugger M."/>
            <person name="Lopez-Garcia P."/>
            <person name="Millet M."/>
            <person name="Skouri-Panet F."/>
            <person name="Moreira D."/>
            <person name="Callebaut I."/>
        </authorList>
    </citation>
    <scope>NUCLEOTIDE SEQUENCE</scope>
    <source>
        <strain evidence="3">G9</strain>
    </source>
</reference>
<dbReference type="SMART" id="SM00073">
    <property type="entry name" value="HPT"/>
    <property type="match status" value="1"/>
</dbReference>
<organism evidence="3 4">
    <name type="scientific">Candidatus Synechococcus calcipolaris G9</name>
    <dbReference type="NCBI Taxonomy" id="1497997"/>
    <lineage>
        <taxon>Bacteria</taxon>
        <taxon>Bacillati</taxon>
        <taxon>Cyanobacteriota</taxon>
        <taxon>Cyanophyceae</taxon>
        <taxon>Synechococcales</taxon>
        <taxon>Synechococcaceae</taxon>
        <taxon>Synechococcus</taxon>
    </lineage>
</organism>
<dbReference type="RefSeq" id="WP_277866725.1">
    <property type="nucleotide sequence ID" value="NZ_JAKKUT010000002.1"/>
</dbReference>
<dbReference type="InterPro" id="IPR008207">
    <property type="entry name" value="Sig_transdc_His_kin_Hpt_dom"/>
</dbReference>
<dbReference type="Gene3D" id="1.20.120.160">
    <property type="entry name" value="HPT domain"/>
    <property type="match status" value="1"/>
</dbReference>
<dbReference type="EMBL" id="JAKKUT010000002">
    <property type="protein sequence ID" value="MDG2990830.1"/>
    <property type="molecule type" value="Genomic_DNA"/>
</dbReference>
<dbReference type="SUPFAM" id="SSF47226">
    <property type="entry name" value="Histidine-containing phosphotransfer domain, HPT domain"/>
    <property type="match status" value="1"/>
</dbReference>
<sequence>MGTDALIDWDYLSQLSGGDTEFEQELLLTFVEDAQLHLSAAKTALADNNIDQIKREAHHLKGSGGNVGATTIQGLATELEQQAKENDLSEAGSLIANMESICQGIAALVAEKYTGS</sequence>
<name>A0ABT6EZ66_9SYNE</name>
<keyword evidence="4" id="KW-1185">Reference proteome</keyword>
<protein>
    <submittedName>
        <fullName evidence="3">Hpt domain-containing protein</fullName>
    </submittedName>
</protein>
<proteinExistence type="predicted"/>
<feature type="modified residue" description="Phosphohistidine" evidence="1">
    <location>
        <position position="58"/>
    </location>
</feature>
<evidence type="ECO:0000256" key="1">
    <source>
        <dbReference type="PROSITE-ProRule" id="PRU00110"/>
    </source>
</evidence>
<evidence type="ECO:0000259" key="2">
    <source>
        <dbReference type="PROSITE" id="PS50894"/>
    </source>
</evidence>
<accession>A0ABT6EZ66</accession>
<dbReference type="Pfam" id="PF01627">
    <property type="entry name" value="Hpt"/>
    <property type="match status" value="1"/>
</dbReference>
<evidence type="ECO:0000313" key="4">
    <source>
        <dbReference type="Proteomes" id="UP001154265"/>
    </source>
</evidence>